<gene>
    <name evidence="1" type="ORF">CHS0354_039976</name>
</gene>
<reference evidence="1" key="1">
    <citation type="journal article" date="2021" name="Genome Biol. Evol.">
        <title>A High-Quality Reference Genome for a Parasitic Bivalve with Doubly Uniparental Inheritance (Bivalvia: Unionida).</title>
        <authorList>
            <person name="Smith C.H."/>
        </authorList>
    </citation>
    <scope>NUCLEOTIDE SEQUENCE</scope>
    <source>
        <strain evidence="1">CHS0354</strain>
    </source>
</reference>
<dbReference type="PANTHER" id="PTHR13005">
    <property type="entry name" value="CYSTEINE-RICH HYDROPHOBIC DOMAIN PROTEIN BRAIN X-LINKED PROTEIN"/>
    <property type="match status" value="1"/>
</dbReference>
<dbReference type="EMBL" id="JAEAOA010002327">
    <property type="protein sequence ID" value="KAK3582833.1"/>
    <property type="molecule type" value="Genomic_DNA"/>
</dbReference>
<evidence type="ECO:0000313" key="1">
    <source>
        <dbReference type="EMBL" id="KAK3582833.1"/>
    </source>
</evidence>
<keyword evidence="2" id="KW-1185">Reference proteome</keyword>
<organism evidence="1 2">
    <name type="scientific">Potamilus streckersoni</name>
    <dbReference type="NCBI Taxonomy" id="2493646"/>
    <lineage>
        <taxon>Eukaryota</taxon>
        <taxon>Metazoa</taxon>
        <taxon>Spiralia</taxon>
        <taxon>Lophotrochozoa</taxon>
        <taxon>Mollusca</taxon>
        <taxon>Bivalvia</taxon>
        <taxon>Autobranchia</taxon>
        <taxon>Heteroconchia</taxon>
        <taxon>Palaeoheterodonta</taxon>
        <taxon>Unionida</taxon>
        <taxon>Unionoidea</taxon>
        <taxon>Unionidae</taxon>
        <taxon>Ambleminae</taxon>
        <taxon>Lampsilini</taxon>
        <taxon>Potamilus</taxon>
    </lineage>
</organism>
<reference evidence="1" key="2">
    <citation type="journal article" date="2021" name="Genome Biol. Evol.">
        <title>Developing a high-quality reference genome for a parasitic bivalve with doubly uniparental inheritance (Bivalvia: Unionida).</title>
        <authorList>
            <person name="Smith C.H."/>
        </authorList>
    </citation>
    <scope>NUCLEOTIDE SEQUENCE</scope>
    <source>
        <strain evidence="1">CHS0354</strain>
        <tissue evidence="1">Mantle</tissue>
    </source>
</reference>
<name>A0AAE0S0F8_9BIVA</name>
<reference evidence="1" key="3">
    <citation type="submission" date="2023-05" db="EMBL/GenBank/DDBJ databases">
        <authorList>
            <person name="Smith C.H."/>
        </authorList>
    </citation>
    <scope>NUCLEOTIDE SEQUENCE</scope>
    <source>
        <strain evidence="1">CHS0354</strain>
        <tissue evidence="1">Mantle</tissue>
    </source>
</reference>
<dbReference type="PANTHER" id="PTHR13005:SF4">
    <property type="entry name" value="CYSTEINE-RICH HYDROPHOBIC PROTEIN"/>
    <property type="match status" value="1"/>
</dbReference>
<accession>A0AAE0S0F8</accession>
<proteinExistence type="predicted"/>
<dbReference type="InterPro" id="IPR039735">
    <property type="entry name" value="CHIC1/2"/>
</dbReference>
<evidence type="ECO:0000313" key="2">
    <source>
        <dbReference type="Proteomes" id="UP001195483"/>
    </source>
</evidence>
<dbReference type="Proteomes" id="UP001195483">
    <property type="component" value="Unassembled WGS sequence"/>
</dbReference>
<sequence length="113" mass="12730">MADFDTIYEEDDDESHSSNLLVTVPDPIIIRGGGNVTIFGLNNRFDTEFPSGLVAKVAPEEFKATVVRVNSVLRKALPTRHSLEKVLDWENSHLYHKCCQFFLGSCAKEWSQS</sequence>
<comment type="caution">
    <text evidence="1">The sequence shown here is derived from an EMBL/GenBank/DDBJ whole genome shotgun (WGS) entry which is preliminary data.</text>
</comment>
<dbReference type="AlphaFoldDB" id="A0AAE0S0F8"/>
<protein>
    <submittedName>
        <fullName evidence="1">Uncharacterized protein</fullName>
    </submittedName>
</protein>